<dbReference type="KEGG" id="asip:AQUSIP_21360"/>
<gene>
    <name evidence="2" type="ORF">AQUSIP_21360</name>
</gene>
<accession>A0A5E4PID5</accession>
<protein>
    <submittedName>
        <fullName evidence="2">Uncharacterized protein</fullName>
    </submittedName>
</protein>
<dbReference type="Proteomes" id="UP000324194">
    <property type="component" value="Chromosome 1"/>
</dbReference>
<proteinExistence type="predicted"/>
<keyword evidence="3" id="KW-1185">Reference proteome</keyword>
<reference evidence="2 3" key="1">
    <citation type="submission" date="2019-08" db="EMBL/GenBank/DDBJ databases">
        <authorList>
            <person name="Guy L."/>
        </authorList>
    </citation>
    <scope>NUCLEOTIDE SEQUENCE [LARGE SCALE GENOMIC DNA]</scope>
    <source>
        <strain evidence="2 3">SGT-108</strain>
    </source>
</reference>
<evidence type="ECO:0000313" key="2">
    <source>
        <dbReference type="EMBL" id="VVC76809.1"/>
    </source>
</evidence>
<evidence type="ECO:0000313" key="3">
    <source>
        <dbReference type="Proteomes" id="UP000324194"/>
    </source>
</evidence>
<keyword evidence="1" id="KW-1133">Transmembrane helix</keyword>
<evidence type="ECO:0000256" key="1">
    <source>
        <dbReference type="SAM" id="Phobius"/>
    </source>
</evidence>
<keyword evidence="1" id="KW-0472">Membrane</keyword>
<dbReference type="RefSeq" id="WP_148340099.1">
    <property type="nucleotide sequence ID" value="NZ_LR699119.1"/>
</dbReference>
<dbReference type="EMBL" id="LR699119">
    <property type="protein sequence ID" value="VVC76809.1"/>
    <property type="molecule type" value="Genomic_DNA"/>
</dbReference>
<feature type="transmembrane region" description="Helical" evidence="1">
    <location>
        <begin position="52"/>
        <end position="76"/>
    </location>
</feature>
<organism evidence="2 3">
    <name type="scientific">Aquicella siphonis</name>
    <dbReference type="NCBI Taxonomy" id="254247"/>
    <lineage>
        <taxon>Bacteria</taxon>
        <taxon>Pseudomonadati</taxon>
        <taxon>Pseudomonadota</taxon>
        <taxon>Gammaproteobacteria</taxon>
        <taxon>Legionellales</taxon>
        <taxon>Coxiellaceae</taxon>
        <taxon>Aquicella</taxon>
    </lineage>
</organism>
<dbReference type="AlphaFoldDB" id="A0A5E4PID5"/>
<feature type="transmembrane region" description="Helical" evidence="1">
    <location>
        <begin position="7"/>
        <end position="26"/>
    </location>
</feature>
<sequence length="99" mass="11194">MKKILSTNLATLISLTVVFYTSYYLLVQDNFLHTSISSIIHRAHHLEIKSHLIVLGLLPIYIAMVIFGSAMLGMYIGSAVQNILSRNIKRPYIAQKKAY</sequence>
<keyword evidence="1" id="KW-0812">Transmembrane</keyword>
<name>A0A5E4PID5_9COXI</name>
<dbReference type="OrthoDB" id="9962077at2"/>